<dbReference type="eggNOG" id="KOG3656">
    <property type="taxonomic scope" value="Eukaryota"/>
</dbReference>
<dbReference type="Gene3D" id="1.20.1070.10">
    <property type="entry name" value="Rhodopsin 7-helix transmembrane proteins"/>
    <property type="match status" value="1"/>
</dbReference>
<dbReference type="EMBL" id="DS268784">
    <property type="protein sequence ID" value="EFP01905.1"/>
    <property type="molecule type" value="Genomic_DNA"/>
</dbReference>
<organism evidence="13">
    <name type="scientific">Caenorhabditis remanei</name>
    <name type="common">Caenorhabditis vulgaris</name>
    <dbReference type="NCBI Taxonomy" id="31234"/>
    <lineage>
        <taxon>Eukaryota</taxon>
        <taxon>Metazoa</taxon>
        <taxon>Ecdysozoa</taxon>
        <taxon>Nematoda</taxon>
        <taxon>Chromadorea</taxon>
        <taxon>Rhabditida</taxon>
        <taxon>Rhabditina</taxon>
        <taxon>Rhabditomorpha</taxon>
        <taxon>Rhabditoidea</taxon>
        <taxon>Rhabditidae</taxon>
        <taxon>Peloderinae</taxon>
        <taxon>Caenorhabditis</taxon>
    </lineage>
</organism>
<evidence type="ECO:0000256" key="5">
    <source>
        <dbReference type="ARBA" id="ARBA00023040"/>
    </source>
</evidence>
<keyword evidence="8" id="KW-0807">Transducer</keyword>
<dbReference type="InterPro" id="IPR017452">
    <property type="entry name" value="GPCR_Rhodpsn_7TM"/>
</dbReference>
<dbReference type="SUPFAM" id="SSF81321">
    <property type="entry name" value="Family A G protein-coupled receptor-like"/>
    <property type="match status" value="1"/>
</dbReference>
<evidence type="ECO:0000259" key="11">
    <source>
        <dbReference type="PROSITE" id="PS50262"/>
    </source>
</evidence>
<feature type="domain" description="G-protein coupled receptors family 1 profile" evidence="11">
    <location>
        <begin position="50"/>
        <end position="400"/>
    </location>
</feature>
<evidence type="ECO:0000256" key="1">
    <source>
        <dbReference type="ARBA" id="ARBA00004651"/>
    </source>
</evidence>
<dbReference type="Pfam" id="PF00001">
    <property type="entry name" value="7tm_1"/>
    <property type="match status" value="1"/>
</dbReference>
<evidence type="ECO:0000256" key="3">
    <source>
        <dbReference type="ARBA" id="ARBA00022692"/>
    </source>
</evidence>
<evidence type="ECO:0000313" key="13">
    <source>
        <dbReference type="Proteomes" id="UP000008281"/>
    </source>
</evidence>
<evidence type="ECO:0000256" key="9">
    <source>
        <dbReference type="SAM" id="MobiDB-lite"/>
    </source>
</evidence>
<dbReference type="PRINTS" id="PR00237">
    <property type="entry name" value="GPCRRHODOPSN"/>
</dbReference>
<dbReference type="GO" id="GO:0008528">
    <property type="term" value="F:G protein-coupled peptide receptor activity"/>
    <property type="evidence" value="ECO:0007669"/>
    <property type="project" value="TreeGrafter"/>
</dbReference>
<dbReference type="STRING" id="31234.E3NK67"/>
<dbReference type="HOGENOM" id="CLU_009579_15_7_1"/>
<evidence type="ECO:0000256" key="6">
    <source>
        <dbReference type="ARBA" id="ARBA00023136"/>
    </source>
</evidence>
<dbReference type="InterPro" id="IPR000276">
    <property type="entry name" value="GPCR_Rhodpsn"/>
</dbReference>
<evidence type="ECO:0000313" key="12">
    <source>
        <dbReference type="EMBL" id="EFP01905.1"/>
    </source>
</evidence>
<reference evidence="12" key="1">
    <citation type="submission" date="2007-07" db="EMBL/GenBank/DDBJ databases">
        <title>PCAP assembly of the Caenorhabditis remanei genome.</title>
        <authorList>
            <consortium name="The Caenorhabditis remanei Sequencing Consortium"/>
            <person name="Wilson R.K."/>
        </authorList>
    </citation>
    <scope>NUCLEOTIDE SEQUENCE [LARGE SCALE GENOMIC DNA]</scope>
    <source>
        <strain evidence="12">PB4641</strain>
    </source>
</reference>
<keyword evidence="3 10" id="KW-0812">Transmembrane</keyword>
<dbReference type="Proteomes" id="UP000008281">
    <property type="component" value="Unassembled WGS sequence"/>
</dbReference>
<sequence>MLLPPNLTTSTMMTSSSSESFDADNPILPPEPILGDYVEMFTLVLNFIVGAPLNLAAYTQLSERPTSTRLDLLKRSLNYSDLLVLFIYVPSRACWLLTYDWRGGDALCKIVKMFHTFAFQSSSNVIVCIAVDRLLSVLSPSHHSPNKALRRTKMMLIVAWIVALVISCPQLFVWRAYLALPQYNWSQCLQIWEIARMENFGKPQVVSSFDAEFWYSILHISLVFWIPCIIIMLSYIIVISWVWINSRPSIRHTSSFSFHTGCDTVDTVLTRASEWNPLKTFSRHVNIKEPEKPMTTPRIVVNDETEVPLTQRPSISPSEASAVMRTGVHTSTSYNANLNRSRALRVSFLLVLAYIICWLPYNLISLIQFLDRDFFASYLKHVHFCQQLIIFNSVVNPYLYGFFGPHRPSHSGGLANRH</sequence>
<feature type="compositionally biased region" description="Low complexity" evidence="9">
    <location>
        <begin position="8"/>
        <end position="18"/>
    </location>
</feature>
<dbReference type="PANTHER" id="PTHR24230:SF120">
    <property type="entry name" value="G-PROTEIN COUPLED RECEPTOR DAF-38"/>
    <property type="match status" value="1"/>
</dbReference>
<keyword evidence="6 10" id="KW-0472">Membrane</keyword>
<feature type="transmembrane region" description="Helical" evidence="10">
    <location>
        <begin position="348"/>
        <end position="370"/>
    </location>
</feature>
<dbReference type="AlphaFoldDB" id="E3NK67"/>
<evidence type="ECO:0000256" key="8">
    <source>
        <dbReference type="ARBA" id="ARBA00023224"/>
    </source>
</evidence>
<dbReference type="GO" id="GO:0005886">
    <property type="term" value="C:plasma membrane"/>
    <property type="evidence" value="ECO:0007669"/>
    <property type="project" value="UniProtKB-SubCell"/>
</dbReference>
<evidence type="ECO:0000256" key="2">
    <source>
        <dbReference type="ARBA" id="ARBA00022475"/>
    </source>
</evidence>
<gene>
    <name evidence="12" type="ORF">CRE_12340</name>
</gene>
<protein>
    <recommendedName>
        <fullName evidence="11">G-protein coupled receptors family 1 profile domain-containing protein</fullName>
    </recommendedName>
</protein>
<keyword evidence="2" id="KW-1003">Cell membrane</keyword>
<accession>E3NK67</accession>
<name>E3NK67_CAERE</name>
<dbReference type="InParanoid" id="E3NK67"/>
<evidence type="ECO:0000256" key="4">
    <source>
        <dbReference type="ARBA" id="ARBA00022989"/>
    </source>
</evidence>
<keyword evidence="4 10" id="KW-1133">Transmembrane helix</keyword>
<proteinExistence type="predicted"/>
<dbReference type="OrthoDB" id="6435638at2759"/>
<dbReference type="OMA" id="CKFSATI"/>
<evidence type="ECO:0000256" key="10">
    <source>
        <dbReference type="SAM" id="Phobius"/>
    </source>
</evidence>
<dbReference type="PROSITE" id="PS50262">
    <property type="entry name" value="G_PROTEIN_RECEP_F1_2"/>
    <property type="match status" value="1"/>
</dbReference>
<dbReference type="GO" id="GO:0007218">
    <property type="term" value="P:neuropeptide signaling pathway"/>
    <property type="evidence" value="ECO:0007669"/>
    <property type="project" value="TreeGrafter"/>
</dbReference>
<keyword evidence="7" id="KW-0675">Receptor</keyword>
<keyword evidence="13" id="KW-1185">Reference proteome</keyword>
<comment type="subcellular location">
    <subcellularLocation>
        <location evidence="1">Cell membrane</location>
        <topology evidence="1">Multi-pass membrane protein</topology>
    </subcellularLocation>
</comment>
<feature type="transmembrane region" description="Helical" evidence="10">
    <location>
        <begin position="213"/>
        <end position="244"/>
    </location>
</feature>
<feature type="transmembrane region" description="Helical" evidence="10">
    <location>
        <begin position="156"/>
        <end position="177"/>
    </location>
</feature>
<dbReference type="FunCoup" id="E3NK67">
    <property type="interactions" value="1"/>
</dbReference>
<keyword evidence="5" id="KW-0297">G-protein coupled receptor</keyword>
<feature type="transmembrane region" description="Helical" evidence="10">
    <location>
        <begin position="40"/>
        <end position="61"/>
    </location>
</feature>
<dbReference type="PANTHER" id="PTHR24230">
    <property type="entry name" value="G-PROTEIN COUPLED RECEPTOR"/>
    <property type="match status" value="1"/>
</dbReference>
<feature type="region of interest" description="Disordered" evidence="9">
    <location>
        <begin position="1"/>
        <end position="24"/>
    </location>
</feature>
<evidence type="ECO:0000256" key="7">
    <source>
        <dbReference type="ARBA" id="ARBA00023170"/>
    </source>
</evidence>